<comment type="subcellular location">
    <subcellularLocation>
        <location evidence="1">Cell membrane</location>
        <topology evidence="1">Multi-pass membrane protein</topology>
    </subcellularLocation>
</comment>
<keyword evidence="5" id="KW-0547">Nucleotide-binding</keyword>
<evidence type="ECO:0000256" key="8">
    <source>
        <dbReference type="ARBA" id="ARBA00023136"/>
    </source>
</evidence>
<dbReference type="InterPro" id="IPR011527">
    <property type="entry name" value="ABC1_TM_dom"/>
</dbReference>
<evidence type="ECO:0000256" key="2">
    <source>
        <dbReference type="ARBA" id="ARBA00022448"/>
    </source>
</evidence>
<feature type="domain" description="ABC transporter" evidence="10">
    <location>
        <begin position="359"/>
        <end position="594"/>
    </location>
</feature>
<evidence type="ECO:0000256" key="1">
    <source>
        <dbReference type="ARBA" id="ARBA00004651"/>
    </source>
</evidence>
<feature type="transmembrane region" description="Helical" evidence="9">
    <location>
        <begin position="38"/>
        <end position="59"/>
    </location>
</feature>
<dbReference type="PANTHER" id="PTHR24221">
    <property type="entry name" value="ATP-BINDING CASSETTE SUB-FAMILY B"/>
    <property type="match status" value="1"/>
</dbReference>
<evidence type="ECO:0000256" key="3">
    <source>
        <dbReference type="ARBA" id="ARBA00022475"/>
    </source>
</evidence>
<name>A0A938BPM8_UNCEI</name>
<dbReference type="GO" id="GO:0005524">
    <property type="term" value="F:ATP binding"/>
    <property type="evidence" value="ECO:0007669"/>
    <property type="project" value="UniProtKB-KW"/>
</dbReference>
<organism evidence="12 13">
    <name type="scientific">Eiseniibacteriota bacterium</name>
    <dbReference type="NCBI Taxonomy" id="2212470"/>
    <lineage>
        <taxon>Bacteria</taxon>
        <taxon>Candidatus Eiseniibacteriota</taxon>
    </lineage>
</organism>
<dbReference type="Proteomes" id="UP000748308">
    <property type="component" value="Unassembled WGS sequence"/>
</dbReference>
<keyword evidence="3" id="KW-1003">Cell membrane</keyword>
<feature type="transmembrane region" description="Helical" evidence="9">
    <location>
        <begin position="261"/>
        <end position="280"/>
    </location>
</feature>
<dbReference type="FunFam" id="3.40.50.300:FF:000221">
    <property type="entry name" value="Multidrug ABC transporter ATP-binding protein"/>
    <property type="match status" value="1"/>
</dbReference>
<dbReference type="SUPFAM" id="SSF90123">
    <property type="entry name" value="ABC transporter transmembrane region"/>
    <property type="match status" value="1"/>
</dbReference>
<dbReference type="PANTHER" id="PTHR24221:SF587">
    <property type="entry name" value="ABC TRANSPORTER RELATED"/>
    <property type="match status" value="1"/>
</dbReference>
<proteinExistence type="predicted"/>
<feature type="transmembrane region" description="Helical" evidence="9">
    <location>
        <begin position="79"/>
        <end position="100"/>
    </location>
</feature>
<gene>
    <name evidence="12" type="ORF">FJY75_00870</name>
</gene>
<feature type="transmembrane region" description="Helical" evidence="9">
    <location>
        <begin position="162"/>
        <end position="181"/>
    </location>
</feature>
<evidence type="ECO:0000313" key="13">
    <source>
        <dbReference type="Proteomes" id="UP000748308"/>
    </source>
</evidence>
<comment type="caution">
    <text evidence="12">The sequence shown here is derived from an EMBL/GenBank/DDBJ whole genome shotgun (WGS) entry which is preliminary data.</text>
</comment>
<evidence type="ECO:0000256" key="6">
    <source>
        <dbReference type="ARBA" id="ARBA00022840"/>
    </source>
</evidence>
<dbReference type="InterPro" id="IPR027417">
    <property type="entry name" value="P-loop_NTPase"/>
</dbReference>
<dbReference type="InterPro" id="IPR003439">
    <property type="entry name" value="ABC_transporter-like_ATP-bd"/>
</dbReference>
<evidence type="ECO:0000256" key="9">
    <source>
        <dbReference type="SAM" id="Phobius"/>
    </source>
</evidence>
<keyword evidence="4 9" id="KW-0812">Transmembrane</keyword>
<dbReference type="CDD" id="cd03254">
    <property type="entry name" value="ABCC_Glucan_exporter_like"/>
    <property type="match status" value="1"/>
</dbReference>
<dbReference type="Gene3D" id="3.40.50.300">
    <property type="entry name" value="P-loop containing nucleotide triphosphate hydrolases"/>
    <property type="match status" value="1"/>
</dbReference>
<keyword evidence="8 9" id="KW-0472">Membrane</keyword>
<dbReference type="CDD" id="cd18544">
    <property type="entry name" value="ABC_6TM_TmrA_like"/>
    <property type="match status" value="1"/>
</dbReference>
<feature type="transmembrane region" description="Helical" evidence="9">
    <location>
        <begin position="286"/>
        <end position="307"/>
    </location>
</feature>
<dbReference type="InterPro" id="IPR003593">
    <property type="entry name" value="AAA+_ATPase"/>
</dbReference>
<protein>
    <submittedName>
        <fullName evidence="12">ABC transporter ATP-binding protein</fullName>
    </submittedName>
</protein>
<dbReference type="InterPro" id="IPR036640">
    <property type="entry name" value="ABC1_TM_sf"/>
</dbReference>
<keyword evidence="6 12" id="KW-0067">ATP-binding</keyword>
<reference evidence="12" key="1">
    <citation type="submission" date="2019-03" db="EMBL/GenBank/DDBJ databases">
        <title>Lake Tanganyika Metagenome-Assembled Genomes (MAGs).</title>
        <authorList>
            <person name="Tran P."/>
        </authorList>
    </citation>
    <scope>NUCLEOTIDE SEQUENCE</scope>
    <source>
        <strain evidence="12">M_DeepCast_400m_m2_100</strain>
    </source>
</reference>
<dbReference type="AlphaFoldDB" id="A0A938BPM8"/>
<dbReference type="EMBL" id="VGIY01000009">
    <property type="protein sequence ID" value="MBM3316380.1"/>
    <property type="molecule type" value="Genomic_DNA"/>
</dbReference>
<feature type="domain" description="ABC transmembrane type-1" evidence="11">
    <location>
        <begin position="39"/>
        <end position="325"/>
    </location>
</feature>
<dbReference type="Pfam" id="PF00005">
    <property type="entry name" value="ABC_tran"/>
    <property type="match status" value="1"/>
</dbReference>
<dbReference type="GO" id="GO:0140359">
    <property type="term" value="F:ABC-type transporter activity"/>
    <property type="evidence" value="ECO:0007669"/>
    <property type="project" value="InterPro"/>
</dbReference>
<evidence type="ECO:0000313" key="12">
    <source>
        <dbReference type="EMBL" id="MBM3316380.1"/>
    </source>
</evidence>
<keyword evidence="2" id="KW-0813">Transport</keyword>
<feature type="transmembrane region" description="Helical" evidence="9">
    <location>
        <begin position="187"/>
        <end position="208"/>
    </location>
</feature>
<dbReference type="InterPro" id="IPR039421">
    <property type="entry name" value="Type_1_exporter"/>
</dbReference>
<dbReference type="GO" id="GO:0005886">
    <property type="term" value="C:plasma membrane"/>
    <property type="evidence" value="ECO:0007669"/>
    <property type="project" value="UniProtKB-SubCell"/>
</dbReference>
<dbReference type="PROSITE" id="PS50893">
    <property type="entry name" value="ABC_TRANSPORTER_2"/>
    <property type="match status" value="1"/>
</dbReference>
<dbReference type="SUPFAM" id="SSF52540">
    <property type="entry name" value="P-loop containing nucleoside triphosphate hydrolases"/>
    <property type="match status" value="1"/>
</dbReference>
<evidence type="ECO:0000256" key="7">
    <source>
        <dbReference type="ARBA" id="ARBA00022989"/>
    </source>
</evidence>
<evidence type="ECO:0000256" key="5">
    <source>
        <dbReference type="ARBA" id="ARBA00022741"/>
    </source>
</evidence>
<keyword evidence="7 9" id="KW-1133">Transmembrane helix</keyword>
<evidence type="ECO:0000256" key="4">
    <source>
        <dbReference type="ARBA" id="ARBA00022692"/>
    </source>
</evidence>
<sequence length="612" mass="68068">MTAAHFEDERLSDGERQVGSRRALLGLLPLLRRHRAELLLCLGLLIATTLFSLAWPWLIQRAIDGPIGAQLALPAAERGYGALLGLGLAVLAIQGASIVLQYIQRVKLERVGQEALFDLRTRLFRHILGLDVGFFDRNPVGRLMARVESDTEALRMLFTNTVVLLVGDLVLVVGIWGVMFWKHPRLALVLALLTPVLALLVLAFHRMTTHRFLEVRKRMAEVTATVAEFLQGMSIVQLFHRGEYARDRVRRANRAKFDEDAFVNVAVCVFFNLLGFVNYVKIGLVLLLGAHWGLTPGLIVLFILLIWKEFDPVARLAEQLGSFQKGIAGARRIFALLSVEPALREPAEPRPWPGLVRGIRFEGVWFSYTNDERWVLRDVSFEIPVGRRVALAGITGGGKTTIISLLLRFYDPQRGRITIDGVDIRELRAADLRGRFALVLQDIILFPGDIGGNISLGAEGIGEERVAAAARTVDADGFIRRLPDGYGTRVSERGANFSRGERQLLSFARALVVDPQVLILDEATSSIDPETERVIQASLAKLIGRRTSLIIAHRLATIRDADEILVLRDGEIVERGNHAQLLARDDYYARLFRLQFQGQAPAPSGEAVAHVR</sequence>
<accession>A0A938BPM8</accession>
<evidence type="ECO:0000259" key="10">
    <source>
        <dbReference type="PROSITE" id="PS50893"/>
    </source>
</evidence>
<dbReference type="Pfam" id="PF00664">
    <property type="entry name" value="ABC_membrane"/>
    <property type="match status" value="1"/>
</dbReference>
<dbReference type="PROSITE" id="PS50929">
    <property type="entry name" value="ABC_TM1F"/>
    <property type="match status" value="1"/>
</dbReference>
<dbReference type="GO" id="GO:0016887">
    <property type="term" value="F:ATP hydrolysis activity"/>
    <property type="evidence" value="ECO:0007669"/>
    <property type="project" value="InterPro"/>
</dbReference>
<dbReference type="SMART" id="SM00382">
    <property type="entry name" value="AAA"/>
    <property type="match status" value="1"/>
</dbReference>
<dbReference type="Gene3D" id="1.20.1560.10">
    <property type="entry name" value="ABC transporter type 1, transmembrane domain"/>
    <property type="match status" value="1"/>
</dbReference>
<evidence type="ECO:0000259" key="11">
    <source>
        <dbReference type="PROSITE" id="PS50929"/>
    </source>
</evidence>